<dbReference type="RefSeq" id="WP_186982787.1">
    <property type="nucleotide sequence ID" value="NZ_JACOQH010000013.1"/>
</dbReference>
<keyword evidence="3" id="KW-1185">Reference proteome</keyword>
<evidence type="ECO:0000256" key="1">
    <source>
        <dbReference type="SAM" id="Phobius"/>
    </source>
</evidence>
<keyword evidence="1" id="KW-0812">Transmembrane</keyword>
<evidence type="ECO:0000313" key="2">
    <source>
        <dbReference type="EMBL" id="MBC5754919.1"/>
    </source>
</evidence>
<name>A0ABR7IDA7_9FIRM</name>
<keyword evidence="1" id="KW-1133">Transmembrane helix</keyword>
<evidence type="ECO:0000313" key="3">
    <source>
        <dbReference type="Proteomes" id="UP000621540"/>
    </source>
</evidence>
<keyword evidence="1" id="KW-0472">Membrane</keyword>
<accession>A0ABR7IDA7</accession>
<proteinExistence type="predicted"/>
<protein>
    <submittedName>
        <fullName evidence="2">Uncharacterized protein</fullName>
    </submittedName>
</protein>
<feature type="transmembrane region" description="Helical" evidence="1">
    <location>
        <begin position="12"/>
        <end position="36"/>
    </location>
</feature>
<dbReference type="EMBL" id="JACOQH010000013">
    <property type="protein sequence ID" value="MBC5754919.1"/>
    <property type="molecule type" value="Genomic_DNA"/>
</dbReference>
<reference evidence="2 3" key="1">
    <citation type="submission" date="2020-08" db="EMBL/GenBank/DDBJ databases">
        <title>Genome public.</title>
        <authorList>
            <person name="Liu C."/>
            <person name="Sun Q."/>
        </authorList>
    </citation>
    <scope>NUCLEOTIDE SEQUENCE [LARGE SCALE GENOMIC DNA]</scope>
    <source>
        <strain evidence="2 3">BX0805</strain>
    </source>
</reference>
<sequence>MEQIIEIFGDGFYALLGGCAVLLMIAPMILSGGIIYTAVSNFLTSICG</sequence>
<gene>
    <name evidence="2" type="ORF">H8Z76_13095</name>
</gene>
<comment type="caution">
    <text evidence="2">The sequence shown here is derived from an EMBL/GenBank/DDBJ whole genome shotgun (WGS) entry which is preliminary data.</text>
</comment>
<organism evidence="2 3">
    <name type="scientific">Roseburia yibonii</name>
    <dbReference type="NCBI Taxonomy" id="2763063"/>
    <lineage>
        <taxon>Bacteria</taxon>
        <taxon>Bacillati</taxon>
        <taxon>Bacillota</taxon>
        <taxon>Clostridia</taxon>
        <taxon>Lachnospirales</taxon>
        <taxon>Lachnospiraceae</taxon>
        <taxon>Roseburia</taxon>
    </lineage>
</organism>
<dbReference type="Proteomes" id="UP000621540">
    <property type="component" value="Unassembled WGS sequence"/>
</dbReference>